<keyword evidence="7 9" id="KW-0067">ATP-binding</keyword>
<comment type="caution">
    <text evidence="13">The sequence shown here is derived from an EMBL/GenBank/DDBJ whole genome shotgun (WGS) entry which is preliminary data.</text>
</comment>
<dbReference type="Proteomes" id="UP000575241">
    <property type="component" value="Unassembled WGS sequence"/>
</dbReference>
<evidence type="ECO:0000256" key="2">
    <source>
        <dbReference type="ARBA" id="ARBA00008016"/>
    </source>
</evidence>
<dbReference type="NCBIfam" id="TIGR00611">
    <property type="entry name" value="recf"/>
    <property type="match status" value="1"/>
</dbReference>
<evidence type="ECO:0000256" key="6">
    <source>
        <dbReference type="ARBA" id="ARBA00022741"/>
    </source>
</evidence>
<evidence type="ECO:0000256" key="8">
    <source>
        <dbReference type="ARBA" id="ARBA00023125"/>
    </source>
</evidence>
<dbReference type="Pfam" id="PF02463">
    <property type="entry name" value="SMC_N"/>
    <property type="match status" value="1"/>
</dbReference>
<sequence length="407" mass="42925">MVEPPYSTPAIIRDVARGGNSGYRRGMAVSRLVLTDFRNHEDAVLVPGPGFVVLSGENGAGKTNVLEALSLLAPGRGLRRAPLTEMARQGGSGGFGVAARLTAPPAMPRRGALGETSPTPNPSPEGEGLVDIGTGTQASAPERRLVRINGATAAATSLAEWVSVLWLTPAMDRLFVDAAGERRRFLDRLTLALSPGHAHHSTRYEAAMRERNRLLAEDAAPDPDWLTALEARMAEHGAAIDAARRALVVALAERLAAQPEGPFARAGLALEGWQGDADALARELAAGRRRDAAAGRTLAGPHRADLLVTHLGKNQAAHLCSTGEQKALLLGLVLAHAELVAERVARAPILLLDEVAAHLDPGRRAALFERLEGRGQVWMTGTEPALFEAVPGGATRYRVSDGAVSVE</sequence>
<dbReference type="PANTHER" id="PTHR32182:SF0">
    <property type="entry name" value="DNA REPLICATION AND REPAIR PROTEIN RECF"/>
    <property type="match status" value="1"/>
</dbReference>
<evidence type="ECO:0000256" key="11">
    <source>
        <dbReference type="SAM" id="MobiDB-lite"/>
    </source>
</evidence>
<dbReference type="EMBL" id="JACHLN010000001">
    <property type="protein sequence ID" value="MBB4837505.1"/>
    <property type="molecule type" value="Genomic_DNA"/>
</dbReference>
<keyword evidence="9 10" id="KW-0234">DNA repair</keyword>
<evidence type="ECO:0000256" key="1">
    <source>
        <dbReference type="ARBA" id="ARBA00004496"/>
    </source>
</evidence>
<keyword evidence="9 10" id="KW-0227">DNA damage</keyword>
<keyword evidence="14" id="KW-1185">Reference proteome</keyword>
<evidence type="ECO:0000256" key="10">
    <source>
        <dbReference type="RuleBase" id="RU000578"/>
    </source>
</evidence>
<evidence type="ECO:0000256" key="4">
    <source>
        <dbReference type="ARBA" id="ARBA00022490"/>
    </source>
</evidence>
<dbReference type="PROSITE" id="PS00617">
    <property type="entry name" value="RECF_1"/>
    <property type="match status" value="1"/>
</dbReference>
<dbReference type="GO" id="GO:0003697">
    <property type="term" value="F:single-stranded DNA binding"/>
    <property type="evidence" value="ECO:0007669"/>
    <property type="project" value="UniProtKB-UniRule"/>
</dbReference>
<dbReference type="GO" id="GO:0009432">
    <property type="term" value="P:SOS response"/>
    <property type="evidence" value="ECO:0007669"/>
    <property type="project" value="UniProtKB-UniRule"/>
</dbReference>
<dbReference type="PANTHER" id="PTHR32182">
    <property type="entry name" value="DNA REPLICATION AND REPAIR PROTEIN RECF"/>
    <property type="match status" value="1"/>
</dbReference>
<dbReference type="InterPro" id="IPR018078">
    <property type="entry name" value="DNA-binding_RecF_CS"/>
</dbReference>
<proteinExistence type="inferred from homology"/>
<protein>
    <recommendedName>
        <fullName evidence="3 9">DNA replication and repair protein RecF</fullName>
    </recommendedName>
</protein>
<comment type="subcellular location">
    <subcellularLocation>
        <location evidence="1 9 10">Cytoplasm</location>
    </subcellularLocation>
</comment>
<dbReference type="GO" id="GO:0000731">
    <property type="term" value="P:DNA synthesis involved in DNA repair"/>
    <property type="evidence" value="ECO:0007669"/>
    <property type="project" value="TreeGrafter"/>
</dbReference>
<reference evidence="13 14" key="1">
    <citation type="submission" date="2020-08" db="EMBL/GenBank/DDBJ databases">
        <title>Functional genomics of gut bacteria from endangered species of beetles.</title>
        <authorList>
            <person name="Carlos-Shanley C."/>
        </authorList>
    </citation>
    <scope>NUCLEOTIDE SEQUENCE [LARGE SCALE GENOMIC DNA]</scope>
    <source>
        <strain evidence="13 14">S00224</strain>
    </source>
</reference>
<keyword evidence="9 10" id="KW-0742">SOS response</keyword>
<evidence type="ECO:0000256" key="9">
    <source>
        <dbReference type="HAMAP-Rule" id="MF_00365"/>
    </source>
</evidence>
<comment type="similarity">
    <text evidence="2 9 10">Belongs to the RecF family.</text>
</comment>
<evidence type="ECO:0000256" key="7">
    <source>
        <dbReference type="ARBA" id="ARBA00022840"/>
    </source>
</evidence>
<feature type="binding site" evidence="9">
    <location>
        <begin position="56"/>
        <end position="63"/>
    </location>
    <ligand>
        <name>ATP</name>
        <dbReference type="ChEBI" id="CHEBI:30616"/>
    </ligand>
</feature>
<dbReference type="PROSITE" id="PS00618">
    <property type="entry name" value="RECF_2"/>
    <property type="match status" value="1"/>
</dbReference>
<dbReference type="GO" id="GO:0005737">
    <property type="term" value="C:cytoplasm"/>
    <property type="evidence" value="ECO:0007669"/>
    <property type="project" value="UniProtKB-SubCell"/>
</dbReference>
<evidence type="ECO:0000313" key="14">
    <source>
        <dbReference type="Proteomes" id="UP000575241"/>
    </source>
</evidence>
<dbReference type="GO" id="GO:0005524">
    <property type="term" value="F:ATP binding"/>
    <property type="evidence" value="ECO:0007669"/>
    <property type="project" value="UniProtKB-UniRule"/>
</dbReference>
<keyword evidence="5 9" id="KW-0235">DNA replication</keyword>
<gene>
    <name evidence="9" type="primary">recF</name>
    <name evidence="13" type="ORF">HNP52_000556</name>
</gene>
<evidence type="ECO:0000313" key="13">
    <source>
        <dbReference type="EMBL" id="MBB4837505.1"/>
    </source>
</evidence>
<comment type="function">
    <text evidence="9 10">The RecF protein is involved in DNA metabolism; it is required for DNA replication and normal SOS inducibility. RecF binds preferentially to single-stranded, linear DNA. It also seems to bind ATP.</text>
</comment>
<dbReference type="GO" id="GO:0006260">
    <property type="term" value="P:DNA replication"/>
    <property type="evidence" value="ECO:0007669"/>
    <property type="project" value="UniProtKB-UniRule"/>
</dbReference>
<feature type="domain" description="RecF/RecN/SMC N-terminal" evidence="12">
    <location>
        <begin position="29"/>
        <end position="377"/>
    </location>
</feature>
<name>A0A7W7JZA5_9SPHN</name>
<dbReference type="InterPro" id="IPR003395">
    <property type="entry name" value="RecF/RecN/SMC_N"/>
</dbReference>
<keyword evidence="8 9" id="KW-0238">DNA-binding</keyword>
<dbReference type="HAMAP" id="MF_00365">
    <property type="entry name" value="RecF"/>
    <property type="match status" value="1"/>
</dbReference>
<dbReference type="InterPro" id="IPR001238">
    <property type="entry name" value="DNA-binding_RecF"/>
</dbReference>
<dbReference type="InterPro" id="IPR042174">
    <property type="entry name" value="RecF_2"/>
</dbReference>
<dbReference type="AlphaFoldDB" id="A0A7W7JZA5"/>
<dbReference type="SUPFAM" id="SSF52540">
    <property type="entry name" value="P-loop containing nucleoside triphosphate hydrolases"/>
    <property type="match status" value="1"/>
</dbReference>
<evidence type="ECO:0000259" key="12">
    <source>
        <dbReference type="Pfam" id="PF02463"/>
    </source>
</evidence>
<organism evidence="13 14">
    <name type="scientific">Sphingomonas kyeonggiensis</name>
    <dbReference type="NCBI Taxonomy" id="1268553"/>
    <lineage>
        <taxon>Bacteria</taxon>
        <taxon>Pseudomonadati</taxon>
        <taxon>Pseudomonadota</taxon>
        <taxon>Alphaproteobacteria</taxon>
        <taxon>Sphingomonadales</taxon>
        <taxon>Sphingomonadaceae</taxon>
        <taxon>Sphingomonas</taxon>
    </lineage>
</organism>
<dbReference type="InterPro" id="IPR027417">
    <property type="entry name" value="P-loop_NTPase"/>
</dbReference>
<dbReference type="GO" id="GO:0006302">
    <property type="term" value="P:double-strand break repair"/>
    <property type="evidence" value="ECO:0007669"/>
    <property type="project" value="TreeGrafter"/>
</dbReference>
<dbReference type="Gene3D" id="3.40.50.300">
    <property type="entry name" value="P-loop containing nucleotide triphosphate hydrolases"/>
    <property type="match status" value="1"/>
</dbReference>
<feature type="region of interest" description="Disordered" evidence="11">
    <location>
        <begin position="106"/>
        <end position="134"/>
    </location>
</feature>
<keyword evidence="6 9" id="KW-0547">Nucleotide-binding</keyword>
<dbReference type="Gene3D" id="1.20.1050.90">
    <property type="entry name" value="RecF/RecN/SMC, N-terminal domain"/>
    <property type="match status" value="1"/>
</dbReference>
<evidence type="ECO:0000256" key="5">
    <source>
        <dbReference type="ARBA" id="ARBA00022705"/>
    </source>
</evidence>
<evidence type="ECO:0000256" key="3">
    <source>
        <dbReference type="ARBA" id="ARBA00020170"/>
    </source>
</evidence>
<keyword evidence="4 9" id="KW-0963">Cytoplasm</keyword>
<accession>A0A7W7JZA5</accession>